<evidence type="ECO:0000313" key="3">
    <source>
        <dbReference type="EMBL" id="CAI4217561.1"/>
    </source>
</evidence>
<keyword evidence="1" id="KW-0694">RNA-binding</keyword>
<dbReference type="PANTHER" id="PTHR45922:SF1">
    <property type="entry name" value="CLEAVAGE AND POLYADENYLATION SPECIFICITY FACTOR SUBUNIT 2"/>
    <property type="match status" value="1"/>
</dbReference>
<feature type="domain" description="Metallo-beta-lactamase" evidence="2">
    <location>
        <begin position="24"/>
        <end position="146"/>
    </location>
</feature>
<dbReference type="EMBL" id="CALLCH030000016">
    <property type="protein sequence ID" value="CAI4217561.1"/>
    <property type="molecule type" value="Genomic_DNA"/>
</dbReference>
<dbReference type="Proteomes" id="UP000838763">
    <property type="component" value="Unassembled WGS sequence"/>
</dbReference>
<keyword evidence="1" id="KW-0539">Nucleus</keyword>
<name>A0A9P1H8Q7_9PEZI</name>
<dbReference type="InterPro" id="IPR036866">
    <property type="entry name" value="RibonucZ/Hydroxyglut_hydro"/>
</dbReference>
<dbReference type="Pfam" id="PF16661">
    <property type="entry name" value="Lactamase_B_6"/>
    <property type="match status" value="1"/>
</dbReference>
<accession>A0A9P1H8Q7</accession>
<comment type="caution">
    <text evidence="3">The sequence shown here is derived from an EMBL/GenBank/DDBJ whole genome shotgun (WGS) entry which is preliminary data.</text>
</comment>
<dbReference type="OrthoDB" id="64353at2759"/>
<dbReference type="InterPro" id="IPR027075">
    <property type="entry name" value="CPSF2"/>
</dbReference>
<dbReference type="AlphaFoldDB" id="A0A9P1H8Q7"/>
<dbReference type="GO" id="GO:0006397">
    <property type="term" value="P:mRNA processing"/>
    <property type="evidence" value="ECO:0007669"/>
    <property type="project" value="UniProtKB-KW"/>
</dbReference>
<organism evidence="3 4">
    <name type="scientific">Parascedosporium putredinis</name>
    <dbReference type="NCBI Taxonomy" id="1442378"/>
    <lineage>
        <taxon>Eukaryota</taxon>
        <taxon>Fungi</taxon>
        <taxon>Dikarya</taxon>
        <taxon>Ascomycota</taxon>
        <taxon>Pezizomycotina</taxon>
        <taxon>Sordariomycetes</taxon>
        <taxon>Hypocreomycetidae</taxon>
        <taxon>Microascales</taxon>
        <taxon>Microascaceae</taxon>
        <taxon>Parascedosporium</taxon>
    </lineage>
</organism>
<reference evidence="3" key="1">
    <citation type="submission" date="2022-11" db="EMBL/GenBank/DDBJ databases">
        <authorList>
            <person name="Scott C."/>
            <person name="Bruce N."/>
        </authorList>
    </citation>
    <scope>NUCLEOTIDE SEQUENCE</scope>
</reference>
<evidence type="ECO:0000259" key="2">
    <source>
        <dbReference type="Pfam" id="PF16661"/>
    </source>
</evidence>
<proteinExistence type="inferred from homology"/>
<keyword evidence="4" id="KW-1185">Reference proteome</keyword>
<dbReference type="Gene3D" id="3.60.15.10">
    <property type="entry name" value="Ribonuclease Z/Hydroxyacylglutathione hydrolase-like"/>
    <property type="match status" value="1"/>
</dbReference>
<gene>
    <name evidence="3" type="ORF">PPNO1_LOCUS7168</name>
</gene>
<evidence type="ECO:0000256" key="1">
    <source>
        <dbReference type="RuleBase" id="RU365006"/>
    </source>
</evidence>
<evidence type="ECO:0000313" key="4">
    <source>
        <dbReference type="Proteomes" id="UP000838763"/>
    </source>
</evidence>
<dbReference type="PANTHER" id="PTHR45922">
    <property type="entry name" value="CLEAVAGE AND POLYADENYLATION SPECIFICITY FACTOR SUBUNIT 2"/>
    <property type="match status" value="1"/>
</dbReference>
<dbReference type="GO" id="GO:0005847">
    <property type="term" value="C:mRNA cleavage and polyadenylation specificity factor complex"/>
    <property type="evidence" value="ECO:0007669"/>
    <property type="project" value="InterPro"/>
</dbReference>
<comment type="similarity">
    <text evidence="1">Belongs to the metallo-beta-lactamase superfamily. RNA-metabolizing metallo-beta-lactamase-like family. CPSF2/YSH1 subfamily.</text>
</comment>
<sequence length="158" mass="17566">MFNFCPLQGALSHRPGLGRVFRPQKLKELEKQIQSQTISLILLTHATVGHLAAFAYCCKNFPRFTHIPVYATRPVADLGRALLQDLYESTPKAATTIPESSLAEAAIAFTQKPTIAEQLLLQAPTSQELARYFSIIQPLKYSQPHQPLPTPERPLSMA</sequence>
<keyword evidence="1" id="KW-0507">mRNA processing</keyword>
<comment type="subcellular location">
    <subcellularLocation>
        <location evidence="1">Nucleus</location>
    </subcellularLocation>
</comment>
<dbReference type="SUPFAM" id="SSF56281">
    <property type="entry name" value="Metallo-hydrolase/oxidoreductase"/>
    <property type="match status" value="1"/>
</dbReference>
<dbReference type="GO" id="GO:0003723">
    <property type="term" value="F:RNA binding"/>
    <property type="evidence" value="ECO:0007669"/>
    <property type="project" value="UniProtKB-KW"/>
</dbReference>
<dbReference type="InterPro" id="IPR001279">
    <property type="entry name" value="Metallo-B-lactamas"/>
</dbReference>
<protein>
    <recommendedName>
        <fullName evidence="1">Cleavage and polyadenylation specificity factor subunit 2</fullName>
    </recommendedName>
    <alternativeName>
        <fullName evidence="1">Cleavage and polyadenylation specificity factor 100 kDa subunit</fullName>
    </alternativeName>
</protein>